<protein>
    <submittedName>
        <fullName evidence="3">Reverse transcriptase domain-containing protein</fullName>
    </submittedName>
</protein>
<feature type="domain" description="Reverse transcriptase" evidence="1">
    <location>
        <begin position="162"/>
        <end position="233"/>
    </location>
</feature>
<evidence type="ECO:0000313" key="3">
    <source>
        <dbReference type="WBParaSite" id="HCON_00005460-00001"/>
    </source>
</evidence>
<dbReference type="PANTHER" id="PTHR19446">
    <property type="entry name" value="REVERSE TRANSCRIPTASES"/>
    <property type="match status" value="1"/>
</dbReference>
<reference evidence="3" key="1">
    <citation type="submission" date="2020-12" db="UniProtKB">
        <authorList>
            <consortium name="WormBaseParasite"/>
        </authorList>
    </citation>
    <scope>IDENTIFICATION</scope>
    <source>
        <strain evidence="3">MHco3</strain>
    </source>
</reference>
<dbReference type="WBParaSite" id="HCON_00005460-00001">
    <property type="protein sequence ID" value="HCON_00005460-00001"/>
    <property type="gene ID" value="HCON_00005460"/>
</dbReference>
<name>A0A7I4XUI9_HAECO</name>
<dbReference type="OMA" id="EQFAYIS"/>
<evidence type="ECO:0000259" key="1">
    <source>
        <dbReference type="Pfam" id="PF00078"/>
    </source>
</evidence>
<dbReference type="OrthoDB" id="5866776at2759"/>
<sequence length="247" mass="28517">MFWNDEVQRVVRQKKSAYKRWQKTRAPEDLAAYRTSKRLAKAAVTKAKNTEMDALYEKLDSREGEKFVFRLAKACHRATRDIGIVKSVRNSEGAILRKPGEVGKATGPDGVPIEAWKALGEYGVKWLTRFLNTVTAEGRIPDARRRSTIVPIFKQTGHAIECSNYREIGLTTHTMKLHERLVDLRLRELVPITQKQFGFMPERSTTDAIYNGVMEKYREKRSPCYIAFLDLEKSSEERSENERFQNT</sequence>
<dbReference type="InterPro" id="IPR000477">
    <property type="entry name" value="RT_dom"/>
</dbReference>
<accession>A0A7I4XUI9</accession>
<dbReference type="Proteomes" id="UP000025227">
    <property type="component" value="Unplaced"/>
</dbReference>
<proteinExistence type="predicted"/>
<dbReference type="AlphaFoldDB" id="A0A7I4XUI9"/>
<dbReference type="Pfam" id="PF00078">
    <property type="entry name" value="RVT_1"/>
    <property type="match status" value="1"/>
</dbReference>
<evidence type="ECO:0000313" key="2">
    <source>
        <dbReference type="Proteomes" id="UP000025227"/>
    </source>
</evidence>
<organism evidence="2 3">
    <name type="scientific">Haemonchus contortus</name>
    <name type="common">Barber pole worm</name>
    <dbReference type="NCBI Taxonomy" id="6289"/>
    <lineage>
        <taxon>Eukaryota</taxon>
        <taxon>Metazoa</taxon>
        <taxon>Ecdysozoa</taxon>
        <taxon>Nematoda</taxon>
        <taxon>Chromadorea</taxon>
        <taxon>Rhabditida</taxon>
        <taxon>Rhabditina</taxon>
        <taxon>Rhabditomorpha</taxon>
        <taxon>Strongyloidea</taxon>
        <taxon>Trichostrongylidae</taxon>
        <taxon>Haemonchus</taxon>
    </lineage>
</organism>
<keyword evidence="2" id="KW-1185">Reference proteome</keyword>